<protein>
    <submittedName>
        <fullName evidence="8">Threonine dehydrogenase/Zn-dependent alcohol dehydrogenase</fullName>
    </submittedName>
</protein>
<comment type="cofactor">
    <cofactor evidence="4">
        <name>Zn(2+)</name>
        <dbReference type="ChEBI" id="CHEBI:29105"/>
    </cofactor>
</comment>
<dbReference type="Gene3D" id="3.40.50.720">
    <property type="entry name" value="NAD(P)-binding Rossmann-like Domain"/>
    <property type="match status" value="1"/>
</dbReference>
<organism evidence="8 9">
    <name type="scientific">Desulfuromonas soudanensis</name>
    <dbReference type="NCBI Taxonomy" id="1603606"/>
    <lineage>
        <taxon>Bacteria</taxon>
        <taxon>Pseudomonadati</taxon>
        <taxon>Thermodesulfobacteriota</taxon>
        <taxon>Desulfuromonadia</taxon>
        <taxon>Desulfuromonadales</taxon>
        <taxon>Desulfuromonadaceae</taxon>
        <taxon>Desulfuromonas</taxon>
    </lineage>
</organism>
<gene>
    <name evidence="8" type="ORF">DSOUD_0054</name>
</gene>
<keyword evidence="6" id="KW-0812">Transmembrane</keyword>
<dbReference type="InterPro" id="IPR002328">
    <property type="entry name" value="ADH_Zn_CS"/>
</dbReference>
<accession>A0A0M4D6E6</accession>
<dbReference type="Proteomes" id="UP000057158">
    <property type="component" value="Chromosome"/>
</dbReference>
<dbReference type="EMBL" id="CP010802">
    <property type="protein sequence ID" value="ALC14855.1"/>
    <property type="molecule type" value="Genomic_DNA"/>
</dbReference>
<dbReference type="InterPro" id="IPR013149">
    <property type="entry name" value="ADH-like_C"/>
</dbReference>
<keyword evidence="1 4" id="KW-0479">Metal-binding</keyword>
<dbReference type="AlphaFoldDB" id="A0A0M4D6E6"/>
<feature type="region of interest" description="Disordered" evidence="5">
    <location>
        <begin position="1"/>
        <end position="23"/>
    </location>
</feature>
<feature type="transmembrane region" description="Helical" evidence="6">
    <location>
        <begin position="165"/>
        <end position="181"/>
    </location>
</feature>
<evidence type="ECO:0000313" key="9">
    <source>
        <dbReference type="Proteomes" id="UP000057158"/>
    </source>
</evidence>
<dbReference type="Pfam" id="PF00107">
    <property type="entry name" value="ADH_zinc_N"/>
    <property type="match status" value="1"/>
</dbReference>
<dbReference type="InterPro" id="IPR036291">
    <property type="entry name" value="NAD(P)-bd_dom_sf"/>
</dbReference>
<dbReference type="SUPFAM" id="SSF51735">
    <property type="entry name" value="NAD(P)-binding Rossmann-fold domains"/>
    <property type="match status" value="1"/>
</dbReference>
<dbReference type="SUPFAM" id="SSF50129">
    <property type="entry name" value="GroES-like"/>
    <property type="match status" value="1"/>
</dbReference>
<dbReference type="SMART" id="SM00829">
    <property type="entry name" value="PKS_ER"/>
    <property type="match status" value="1"/>
</dbReference>
<evidence type="ECO:0000256" key="2">
    <source>
        <dbReference type="ARBA" id="ARBA00022833"/>
    </source>
</evidence>
<evidence type="ECO:0000256" key="3">
    <source>
        <dbReference type="ARBA" id="ARBA00023002"/>
    </source>
</evidence>
<dbReference type="RefSeq" id="WP_053549116.1">
    <property type="nucleotide sequence ID" value="NZ_CP010802.1"/>
</dbReference>
<dbReference type="PANTHER" id="PTHR43401">
    <property type="entry name" value="L-THREONINE 3-DEHYDROGENASE"/>
    <property type="match status" value="1"/>
</dbReference>
<evidence type="ECO:0000259" key="7">
    <source>
        <dbReference type="SMART" id="SM00829"/>
    </source>
</evidence>
<keyword evidence="6" id="KW-1133">Transmembrane helix</keyword>
<reference evidence="8 9" key="1">
    <citation type="submission" date="2015-07" db="EMBL/GenBank/DDBJ databases">
        <title>Isolation and Genomic Characterization of a Novel Halophilic Metal-Reducing Deltaproteobacterium from the Deep Subsurface.</title>
        <authorList>
            <person name="Badalamenti J.P."/>
            <person name="Summers Z.M."/>
            <person name="Gralnick J.A."/>
            <person name="Bond D.R."/>
        </authorList>
    </citation>
    <scope>NUCLEOTIDE SEQUENCE [LARGE SCALE GENOMIC DNA]</scope>
    <source>
        <strain evidence="8 9">WTL</strain>
    </source>
</reference>
<keyword evidence="9" id="KW-1185">Reference proteome</keyword>
<dbReference type="KEGG" id="des:DSOUD_0054"/>
<sequence>MKCQMLNAPGQIEKRDLPSPRPGPGEIVVRIRVALTCGTDLKTWRRGHPKISLPSPFGHEFSGTVAAVGEGVRTFAPGDAVMAVHSAPCGVCFYCRAGQENLCDTLMETKVLGAYAEEILLPAHIVARNVYLKPDHLSFEEAAFLEPLACVVHGSLVQPLRRGEILLIVGAGAIGILYLLLARARGVGRILVAGKRGSRLDLARRLGADRVIDVETEDLLAVVAAETEGRGADQVIECTGRPTVWEGTMALVRKGGRILLFGGCPSGTEVRFDAGRLHYDEIVLQGVFHFTPAAVAEARQLLVTRAIEVAPLVSGRFGLDGLESALSLLDRGEGLKYAILPEGR</sequence>
<dbReference type="InterPro" id="IPR011032">
    <property type="entry name" value="GroES-like_sf"/>
</dbReference>
<dbReference type="PATRIC" id="fig|1603606.3.peg.62"/>
<proteinExistence type="inferred from homology"/>
<dbReference type="InterPro" id="IPR013154">
    <property type="entry name" value="ADH-like_N"/>
</dbReference>
<name>A0A0M4D6E6_9BACT</name>
<dbReference type="Pfam" id="PF08240">
    <property type="entry name" value="ADH_N"/>
    <property type="match status" value="1"/>
</dbReference>
<dbReference type="PANTHER" id="PTHR43401:SF2">
    <property type="entry name" value="L-THREONINE 3-DEHYDROGENASE"/>
    <property type="match status" value="1"/>
</dbReference>
<dbReference type="GO" id="GO:0008270">
    <property type="term" value="F:zinc ion binding"/>
    <property type="evidence" value="ECO:0007669"/>
    <property type="project" value="InterPro"/>
</dbReference>
<keyword evidence="3" id="KW-0560">Oxidoreductase</keyword>
<feature type="domain" description="Enoyl reductase (ER)" evidence="7">
    <location>
        <begin position="10"/>
        <end position="339"/>
    </location>
</feature>
<dbReference type="PROSITE" id="PS00059">
    <property type="entry name" value="ADH_ZINC"/>
    <property type="match status" value="1"/>
</dbReference>
<dbReference type="Gene3D" id="3.90.180.10">
    <property type="entry name" value="Medium-chain alcohol dehydrogenases, catalytic domain"/>
    <property type="match status" value="1"/>
</dbReference>
<dbReference type="STRING" id="1603606.DSOUD_0054"/>
<comment type="similarity">
    <text evidence="4">Belongs to the zinc-containing alcohol dehydrogenase family.</text>
</comment>
<keyword evidence="6" id="KW-0472">Membrane</keyword>
<evidence type="ECO:0000256" key="6">
    <source>
        <dbReference type="SAM" id="Phobius"/>
    </source>
</evidence>
<evidence type="ECO:0000313" key="8">
    <source>
        <dbReference type="EMBL" id="ALC14855.1"/>
    </source>
</evidence>
<dbReference type="GO" id="GO:0016616">
    <property type="term" value="F:oxidoreductase activity, acting on the CH-OH group of donors, NAD or NADP as acceptor"/>
    <property type="evidence" value="ECO:0007669"/>
    <property type="project" value="UniProtKB-ARBA"/>
</dbReference>
<dbReference type="InterPro" id="IPR020843">
    <property type="entry name" value="ER"/>
</dbReference>
<evidence type="ECO:0000256" key="4">
    <source>
        <dbReference type="RuleBase" id="RU361277"/>
    </source>
</evidence>
<keyword evidence="2 4" id="KW-0862">Zinc</keyword>
<evidence type="ECO:0000256" key="1">
    <source>
        <dbReference type="ARBA" id="ARBA00022723"/>
    </source>
</evidence>
<evidence type="ECO:0000256" key="5">
    <source>
        <dbReference type="SAM" id="MobiDB-lite"/>
    </source>
</evidence>
<dbReference type="InterPro" id="IPR050129">
    <property type="entry name" value="Zn_alcohol_dh"/>
</dbReference>